<sequence>MKKIALLLILAGLALWYFDISRRMTEASIHEAYREQLKATQASNAEAICSRMTDDYRLVDTSYGPEGTRTDTMDREEACTELEKSLKVFERLGKVTGGLLSPEIDIDIKRIELSHDRKTATVEAVSTIKIGDTMLARSRGTEKLIRRAGRILSQGGESKTWTYAQ</sequence>
<evidence type="ECO:0008006" key="3">
    <source>
        <dbReference type="Google" id="ProtNLM"/>
    </source>
</evidence>
<comment type="caution">
    <text evidence="1">The sequence shown here is derived from an EMBL/GenBank/DDBJ whole genome shotgun (WGS) entry which is preliminary data.</text>
</comment>
<organism evidence="1 2">
    <name type="scientific">Lysobacter niastensis</name>
    <dbReference type="NCBI Taxonomy" id="380629"/>
    <lineage>
        <taxon>Bacteria</taxon>
        <taxon>Pseudomonadati</taxon>
        <taxon>Pseudomonadota</taxon>
        <taxon>Gammaproteobacteria</taxon>
        <taxon>Lysobacterales</taxon>
        <taxon>Lysobacteraceae</taxon>
        <taxon>Lysobacter</taxon>
    </lineage>
</organism>
<evidence type="ECO:0000313" key="2">
    <source>
        <dbReference type="Proteomes" id="UP001429984"/>
    </source>
</evidence>
<keyword evidence="2" id="KW-1185">Reference proteome</keyword>
<evidence type="ECO:0000313" key="1">
    <source>
        <dbReference type="EMBL" id="MBF6024805.1"/>
    </source>
</evidence>
<dbReference type="RefSeq" id="WP_194931394.1">
    <property type="nucleotide sequence ID" value="NZ_JADLZT010000006.1"/>
</dbReference>
<dbReference type="EMBL" id="JADLZT010000006">
    <property type="protein sequence ID" value="MBF6024805.1"/>
    <property type="molecule type" value="Genomic_DNA"/>
</dbReference>
<name>A0ABS0B711_9GAMM</name>
<gene>
    <name evidence="1" type="ORF">IU514_12280</name>
</gene>
<proteinExistence type="predicted"/>
<reference evidence="1 2" key="1">
    <citation type="submission" date="2020-11" db="EMBL/GenBank/DDBJ databases">
        <title>Draft Genome Sequence and Secondary Metabolite Biosynthetic Potential of the Lysobacter niastensis Type strain DSM 18481.</title>
        <authorList>
            <person name="Turrini P."/>
            <person name="Artuso I."/>
            <person name="Tescari M."/>
            <person name="Lugli G.A."/>
            <person name="Frangipani E."/>
            <person name="Ventura M."/>
            <person name="Visca P."/>
        </authorList>
    </citation>
    <scope>NUCLEOTIDE SEQUENCE [LARGE SCALE GENOMIC DNA]</scope>
    <source>
        <strain evidence="1 2">DSM 18481</strain>
    </source>
</reference>
<protein>
    <recommendedName>
        <fullName evidence="3">DUF4440 domain-containing protein</fullName>
    </recommendedName>
</protein>
<accession>A0ABS0B711</accession>
<dbReference type="Proteomes" id="UP001429984">
    <property type="component" value="Unassembled WGS sequence"/>
</dbReference>